<comment type="caution">
    <text evidence="4">The sequence shown here is derived from an EMBL/GenBank/DDBJ whole genome shotgun (WGS) entry which is preliminary data.</text>
</comment>
<dbReference type="AlphaFoldDB" id="A0A8J1TI01"/>
<dbReference type="PROSITE" id="PS50297">
    <property type="entry name" value="ANK_REP_REGION"/>
    <property type="match status" value="5"/>
</dbReference>
<evidence type="ECO:0000256" key="1">
    <source>
        <dbReference type="ARBA" id="ARBA00022737"/>
    </source>
</evidence>
<accession>A0A8J1TI01</accession>
<dbReference type="Pfam" id="PF12796">
    <property type="entry name" value="Ank_2"/>
    <property type="match status" value="3"/>
</dbReference>
<keyword evidence="1" id="KW-0677">Repeat</keyword>
<dbReference type="SMART" id="SM00248">
    <property type="entry name" value="ANK"/>
    <property type="match status" value="9"/>
</dbReference>
<dbReference type="SUPFAM" id="SSF47986">
    <property type="entry name" value="DEATH domain"/>
    <property type="match status" value="1"/>
</dbReference>
<keyword evidence="2" id="KW-0040">ANK repeat</keyword>
<dbReference type="PROSITE" id="PS50017">
    <property type="entry name" value="DEATH_DOMAIN"/>
    <property type="match status" value="1"/>
</dbReference>
<evidence type="ECO:0000256" key="3">
    <source>
        <dbReference type="SAM" id="MobiDB-lite"/>
    </source>
</evidence>
<gene>
    <name evidence="4" type="ORF">OFUS_LOCUS4848</name>
</gene>
<protein>
    <submittedName>
        <fullName evidence="4">Uncharacterized protein</fullName>
    </submittedName>
</protein>
<feature type="compositionally biased region" description="Low complexity" evidence="3">
    <location>
        <begin position="435"/>
        <end position="452"/>
    </location>
</feature>
<dbReference type="EMBL" id="CAIIXF020000002">
    <property type="protein sequence ID" value="CAH1777856.1"/>
    <property type="molecule type" value="Genomic_DNA"/>
</dbReference>
<evidence type="ECO:0000313" key="4">
    <source>
        <dbReference type="EMBL" id="CAH1777856.1"/>
    </source>
</evidence>
<dbReference type="Pfam" id="PF00023">
    <property type="entry name" value="Ank"/>
    <property type="match status" value="1"/>
</dbReference>
<dbReference type="InterPro" id="IPR011029">
    <property type="entry name" value="DEATH-like_dom_sf"/>
</dbReference>
<dbReference type="InterPro" id="IPR000488">
    <property type="entry name" value="Death_dom"/>
</dbReference>
<reference evidence="4" key="1">
    <citation type="submission" date="2022-03" db="EMBL/GenBank/DDBJ databases">
        <authorList>
            <person name="Martin C."/>
        </authorList>
    </citation>
    <scope>NUCLEOTIDE SEQUENCE</scope>
</reference>
<name>A0A8J1TI01_OWEFU</name>
<dbReference type="PANTHER" id="PTHR24198">
    <property type="entry name" value="ANKYRIN REPEAT AND PROTEIN KINASE DOMAIN-CONTAINING PROTEIN"/>
    <property type="match status" value="1"/>
</dbReference>
<dbReference type="Gene3D" id="1.25.40.20">
    <property type="entry name" value="Ankyrin repeat-containing domain"/>
    <property type="match status" value="2"/>
</dbReference>
<dbReference type="SUPFAM" id="SSF48403">
    <property type="entry name" value="Ankyrin repeat"/>
    <property type="match status" value="1"/>
</dbReference>
<keyword evidence="5" id="KW-1185">Reference proteome</keyword>
<dbReference type="CDD" id="cd01670">
    <property type="entry name" value="Death"/>
    <property type="match status" value="1"/>
</dbReference>
<proteinExistence type="predicted"/>
<dbReference type="PANTHER" id="PTHR24198:SF165">
    <property type="entry name" value="ANKYRIN REPEAT-CONTAINING PROTEIN-RELATED"/>
    <property type="match status" value="1"/>
</dbReference>
<dbReference type="InterPro" id="IPR036770">
    <property type="entry name" value="Ankyrin_rpt-contain_sf"/>
</dbReference>
<organism evidence="4 5">
    <name type="scientific">Owenia fusiformis</name>
    <name type="common">Polychaete worm</name>
    <dbReference type="NCBI Taxonomy" id="6347"/>
    <lineage>
        <taxon>Eukaryota</taxon>
        <taxon>Metazoa</taxon>
        <taxon>Spiralia</taxon>
        <taxon>Lophotrochozoa</taxon>
        <taxon>Annelida</taxon>
        <taxon>Polychaeta</taxon>
        <taxon>Sedentaria</taxon>
        <taxon>Canalipalpata</taxon>
        <taxon>Sabellida</taxon>
        <taxon>Oweniida</taxon>
        <taxon>Oweniidae</taxon>
        <taxon>Owenia</taxon>
    </lineage>
</organism>
<evidence type="ECO:0000256" key="2">
    <source>
        <dbReference type="ARBA" id="ARBA00023043"/>
    </source>
</evidence>
<dbReference type="Gene3D" id="1.10.533.10">
    <property type="entry name" value="Death Domain, Fas"/>
    <property type="match status" value="1"/>
</dbReference>
<feature type="region of interest" description="Disordered" evidence="3">
    <location>
        <begin position="435"/>
        <end position="454"/>
    </location>
</feature>
<sequence>MIFYKIEINIRDPDGHFAGRMAPRTFTPMEDVFLKNDYGAIKEYITQLNDYEQVCGVYINLPGQHKNNETLVPHWLAFQGYTDLVRKLFDTFQEHKIKDLQDKRGCVPLHYAIWNGDHQTINYLIATGGIHCYDNEGLGVLHYCCFRKNNRTQTANNLLKYDNSILKHSDNNGSSALHNAVIEGKIDLVQFFITVWGADINLTNSQLDTPLHLAAYWQHHNIVQYLLDLKAITDMKNNDEKTILHMHLSVHEDTCQESTDCLQLLLENNPSNILTKDNNCDTSIHLASQDGNSNALKIMLQNPEIKEADLNIENRDPYTPLQLAVKSQSFETVQCLLGHPGVDINYKNSQYQETALHYASRENNTEITKALIDAGADINVQAFGRTPLHAATLLHKKDMVALLLENEADPMVEDWNGLAAEELATPRVKPIFRKTSLTPSSASSQRSSSSSTQNFTRYSCDGYIDERTIKEILEDIQQRLTVVETKDSDVQIPDDILAVMLDIKERQKVVREQLKETTRIKPGSARLDIHEAVNKLTDRVAQLEAIIKHPIVGLGWTPLQTGPLRDDNIKKIAGQMGRNWKRVARNLNVQNPELDQIEASYPYNNPRQIFVAFCIHWGVS</sequence>
<dbReference type="Proteomes" id="UP000749559">
    <property type="component" value="Unassembled WGS sequence"/>
</dbReference>
<dbReference type="GO" id="GO:0007165">
    <property type="term" value="P:signal transduction"/>
    <property type="evidence" value="ECO:0007669"/>
    <property type="project" value="InterPro"/>
</dbReference>
<dbReference type="OrthoDB" id="426293at2759"/>
<evidence type="ECO:0000313" key="5">
    <source>
        <dbReference type="Proteomes" id="UP000749559"/>
    </source>
</evidence>
<dbReference type="PROSITE" id="PS50088">
    <property type="entry name" value="ANK_REPEAT"/>
    <property type="match status" value="5"/>
</dbReference>
<dbReference type="InterPro" id="IPR002110">
    <property type="entry name" value="Ankyrin_rpt"/>
</dbReference>